<dbReference type="InterPro" id="IPR026541">
    <property type="entry name" value="MRG_dom"/>
</dbReference>
<dbReference type="GO" id="GO:0006338">
    <property type="term" value="P:chromatin remodeling"/>
    <property type="evidence" value="ECO:0007669"/>
    <property type="project" value="UniProtKB-ARBA"/>
</dbReference>
<keyword evidence="4" id="KW-0156">Chromatin regulator</keyword>
<gene>
    <name evidence="10" type="ORF">BRETT_004837</name>
</gene>
<dbReference type="InterPro" id="IPR008676">
    <property type="entry name" value="MRG"/>
</dbReference>
<dbReference type="GO" id="GO:0035267">
    <property type="term" value="C:NuA4 histone acetyltransferase complex"/>
    <property type="evidence" value="ECO:0007669"/>
    <property type="project" value="TreeGrafter"/>
</dbReference>
<dbReference type="SUPFAM" id="SSF54160">
    <property type="entry name" value="Chromo domain-like"/>
    <property type="match status" value="1"/>
</dbReference>
<accession>A0A871R7P7</accession>
<feature type="region of interest" description="Disordered" evidence="8">
    <location>
        <begin position="106"/>
        <end position="143"/>
    </location>
</feature>
<dbReference type="Pfam" id="PF05712">
    <property type="entry name" value="MRG"/>
    <property type="match status" value="1"/>
</dbReference>
<dbReference type="PIRSF" id="PIRSF038133">
    <property type="entry name" value="HAT_Nua4_EAF3/MRG15"/>
    <property type="match status" value="1"/>
</dbReference>
<dbReference type="KEGG" id="bbrx:BRETT_004837"/>
<evidence type="ECO:0000259" key="9">
    <source>
        <dbReference type="SMART" id="SM00298"/>
    </source>
</evidence>
<keyword evidence="6" id="KW-0804">Transcription</keyword>
<comment type="similarity">
    <text evidence="2">Belongs to the MRG family.</text>
</comment>
<dbReference type="RefSeq" id="XP_041136678.1">
    <property type="nucleotide sequence ID" value="XM_041283326.1"/>
</dbReference>
<evidence type="ECO:0000256" key="6">
    <source>
        <dbReference type="ARBA" id="ARBA00023163"/>
    </source>
</evidence>
<dbReference type="GeneID" id="64576760"/>
<dbReference type="Pfam" id="PF22732">
    <property type="entry name" value="MSL3_chromo-like"/>
    <property type="match status" value="1"/>
</dbReference>
<dbReference type="GO" id="GO:0032221">
    <property type="term" value="C:Rpd3S complex"/>
    <property type="evidence" value="ECO:0007669"/>
    <property type="project" value="TreeGrafter"/>
</dbReference>
<name>A0A871R7P7_DEKBR</name>
<dbReference type="PANTHER" id="PTHR10880:SF15">
    <property type="entry name" value="MSL COMPLEX SUBUNIT 3"/>
    <property type="match status" value="1"/>
</dbReference>
<dbReference type="InterPro" id="IPR016197">
    <property type="entry name" value="Chromo-like_dom_sf"/>
</dbReference>
<evidence type="ECO:0000256" key="5">
    <source>
        <dbReference type="ARBA" id="ARBA00023015"/>
    </source>
</evidence>
<dbReference type="InterPro" id="IPR053820">
    <property type="entry name" value="MSL3_chromo-like"/>
</dbReference>
<dbReference type="Gene3D" id="1.10.274.30">
    <property type="entry name" value="MRG domain"/>
    <property type="match status" value="1"/>
</dbReference>
<comment type="subcellular location">
    <subcellularLocation>
        <location evidence="1">Nucleus</location>
    </subcellularLocation>
</comment>
<organism evidence="10 11">
    <name type="scientific">Dekkera bruxellensis</name>
    <name type="common">Brettanomyces custersii</name>
    <dbReference type="NCBI Taxonomy" id="5007"/>
    <lineage>
        <taxon>Eukaryota</taxon>
        <taxon>Fungi</taxon>
        <taxon>Dikarya</taxon>
        <taxon>Ascomycota</taxon>
        <taxon>Saccharomycotina</taxon>
        <taxon>Pichiomycetes</taxon>
        <taxon>Pichiales</taxon>
        <taxon>Pichiaceae</taxon>
        <taxon>Brettanomyces</taxon>
    </lineage>
</organism>
<feature type="domain" description="Chromo" evidence="9">
    <location>
        <begin position="41"/>
        <end position="100"/>
    </location>
</feature>
<reference evidence="10" key="1">
    <citation type="submission" date="2020-10" db="EMBL/GenBank/DDBJ databases">
        <authorList>
            <person name="Palmer J.M."/>
        </authorList>
    </citation>
    <scope>NUCLEOTIDE SEQUENCE</scope>
    <source>
        <strain evidence="10">UCD 2041</strain>
    </source>
</reference>
<dbReference type="SMART" id="SM00298">
    <property type="entry name" value="CHROMO"/>
    <property type="match status" value="1"/>
</dbReference>
<dbReference type="InterPro" id="IPR038217">
    <property type="entry name" value="MRG_C_sf"/>
</dbReference>
<dbReference type="EMBL" id="CP063135">
    <property type="protein sequence ID" value="QOU20185.1"/>
    <property type="molecule type" value="Genomic_DNA"/>
</dbReference>
<evidence type="ECO:0000313" key="10">
    <source>
        <dbReference type="EMBL" id="QOU20185.1"/>
    </source>
</evidence>
<feature type="region of interest" description="Disordered" evidence="8">
    <location>
        <begin position="153"/>
        <end position="172"/>
    </location>
</feature>
<evidence type="ECO:0000256" key="3">
    <source>
        <dbReference type="ARBA" id="ARBA00018505"/>
    </source>
</evidence>
<proteinExistence type="inferred from homology"/>
<dbReference type="GO" id="GO:0006355">
    <property type="term" value="P:regulation of DNA-templated transcription"/>
    <property type="evidence" value="ECO:0007669"/>
    <property type="project" value="InterPro"/>
</dbReference>
<dbReference type="OrthoDB" id="124855at2759"/>
<evidence type="ECO:0000256" key="4">
    <source>
        <dbReference type="ARBA" id="ARBA00022853"/>
    </source>
</evidence>
<evidence type="ECO:0000313" key="11">
    <source>
        <dbReference type="Proteomes" id="UP000663131"/>
    </source>
</evidence>
<keyword evidence="5" id="KW-0805">Transcription regulation</keyword>
<dbReference type="Gene3D" id="2.30.30.140">
    <property type="match status" value="1"/>
</dbReference>
<sequence>MTASKDLGDTVLVYQGPLLYDSKIIRVYDQKTHKIKRWNEKQKQIVEVNADRSLPAKLKSENAYYVHYQGWNKKWDEWVGDDRMIEKNAQNIDLQKSLKLQLKVRQELSKAPKSPKASNSVKDGQHSRPRSRSGSHVPSKGVKKEYGVVKKHSLLTGNGDSRSHMFRSSKSKSPRTYANTFYEQLSKHSSQFSVTVPSQIKLKLVKDWENITKNEKQVILDKPCSVSDVLRQFTKYICRDLSDGYITSSADEKRNPLDDATVDNFLEIGESLKLYFNRSVGSLLLYRYEREQYKEILKKHEMDELADVYPPIFLLRLCVIFPNLMIESKMDIDSLKIVQQFLELFYRWLIANDGKYLKVEYENCMPLIPFMQ</sequence>
<dbReference type="PROSITE" id="PS51640">
    <property type="entry name" value="MRG"/>
    <property type="match status" value="1"/>
</dbReference>
<dbReference type="InterPro" id="IPR000953">
    <property type="entry name" value="Chromo/chromo_shadow_dom"/>
</dbReference>
<evidence type="ECO:0000256" key="7">
    <source>
        <dbReference type="ARBA" id="ARBA00023242"/>
    </source>
</evidence>
<evidence type="ECO:0000256" key="2">
    <source>
        <dbReference type="ARBA" id="ARBA00009093"/>
    </source>
</evidence>
<dbReference type="PANTHER" id="PTHR10880">
    <property type="entry name" value="MORTALITY FACTOR 4-LIKE PROTEIN"/>
    <property type="match status" value="1"/>
</dbReference>
<reference evidence="10" key="2">
    <citation type="journal article" name="BMC Genomics">
        <title>New genome assemblies reveal patterns of domestication and adaptation across Brettanomyces (Dekkera) species.</title>
        <authorList>
            <person name="Roach M.J."/>
            <person name="Borneman A.R."/>
        </authorList>
    </citation>
    <scope>NUCLEOTIDE SEQUENCE</scope>
    <source>
        <strain evidence="10">UCD 2041</strain>
    </source>
</reference>
<evidence type="ECO:0000256" key="1">
    <source>
        <dbReference type="ARBA" id="ARBA00004123"/>
    </source>
</evidence>
<keyword evidence="7" id="KW-0539">Nucleus</keyword>
<evidence type="ECO:0000256" key="8">
    <source>
        <dbReference type="SAM" id="MobiDB-lite"/>
    </source>
</evidence>
<dbReference type="AlphaFoldDB" id="A0A871R7P7"/>
<protein>
    <recommendedName>
        <fullName evidence="3">Chromatin modification-related protein EAF3</fullName>
    </recommendedName>
</protein>
<dbReference type="Proteomes" id="UP000663131">
    <property type="component" value="Chromosome 7"/>
</dbReference>